<protein>
    <submittedName>
        <fullName evidence="1">Uncharacterized protein</fullName>
    </submittedName>
</protein>
<evidence type="ECO:0000313" key="1">
    <source>
        <dbReference type="EMBL" id="CAJ0950175.1"/>
    </source>
</evidence>
<accession>A0ABN9LTD6</accession>
<dbReference type="EMBL" id="CAUEEQ010031216">
    <property type="protein sequence ID" value="CAJ0950175.1"/>
    <property type="molecule type" value="Genomic_DNA"/>
</dbReference>
<gene>
    <name evidence="1" type="ORF">RIMI_LOCUS12904854</name>
</gene>
<evidence type="ECO:0000313" key="2">
    <source>
        <dbReference type="Proteomes" id="UP001176940"/>
    </source>
</evidence>
<sequence length="117" mass="13267">MPGRKFCSVLRGERASCGDFLQKSGKDGSLQRRLWLRKLIMGSGQDEEKKNSSRDDVIYKTAEAQLNDIIIPRCGCARQEAAAHWLLHTHAWKEAAAVQDLNHPLNRRFGCLLQLHV</sequence>
<comment type="caution">
    <text evidence="1">The sequence shown here is derived from an EMBL/GenBank/DDBJ whole genome shotgun (WGS) entry which is preliminary data.</text>
</comment>
<proteinExistence type="predicted"/>
<keyword evidence="2" id="KW-1185">Reference proteome</keyword>
<dbReference type="Proteomes" id="UP001176940">
    <property type="component" value="Unassembled WGS sequence"/>
</dbReference>
<name>A0ABN9LTD6_9NEOB</name>
<reference evidence="1" key="1">
    <citation type="submission" date="2023-07" db="EMBL/GenBank/DDBJ databases">
        <authorList>
            <person name="Stuckert A."/>
        </authorList>
    </citation>
    <scope>NUCLEOTIDE SEQUENCE</scope>
</reference>
<organism evidence="1 2">
    <name type="scientific">Ranitomeya imitator</name>
    <name type="common">mimic poison frog</name>
    <dbReference type="NCBI Taxonomy" id="111125"/>
    <lineage>
        <taxon>Eukaryota</taxon>
        <taxon>Metazoa</taxon>
        <taxon>Chordata</taxon>
        <taxon>Craniata</taxon>
        <taxon>Vertebrata</taxon>
        <taxon>Euteleostomi</taxon>
        <taxon>Amphibia</taxon>
        <taxon>Batrachia</taxon>
        <taxon>Anura</taxon>
        <taxon>Neobatrachia</taxon>
        <taxon>Hyloidea</taxon>
        <taxon>Dendrobatidae</taxon>
        <taxon>Dendrobatinae</taxon>
        <taxon>Ranitomeya</taxon>
    </lineage>
</organism>